<sequence>MSASTSKNAAGSTPIPCHVTAAACPGGLGLTCPRCPERDKSGIQPLIQACNPVEPPPSRAVRPDKNLNTKLGPKGLGPLARNQYFHVLFLLLIRPPVRLFCSTSFLQVQYILAWFLYIRTTLPRTDVPTAKPPQAYVEQERRGSSSSSSIGISIGISISISISISRATAGPCAGLRSGIRLTEGGQAASHV</sequence>
<evidence type="ECO:0000256" key="1">
    <source>
        <dbReference type="SAM" id="MobiDB-lite"/>
    </source>
</evidence>
<gene>
    <name evidence="2" type="ORF">DHEL01_v210029</name>
</gene>
<reference evidence="2" key="1">
    <citation type="submission" date="2017-09" db="EMBL/GenBank/DDBJ databases">
        <title>Polyketide synthases of a Diaporthe helianthi virulent isolate.</title>
        <authorList>
            <person name="Baroncelli R."/>
        </authorList>
    </citation>
    <scope>NUCLEOTIDE SEQUENCE [LARGE SCALE GENOMIC DNA]</scope>
    <source>
        <strain evidence="2">7/96</strain>
    </source>
</reference>
<comment type="caution">
    <text evidence="2">The sequence shown here is derived from an EMBL/GenBank/DDBJ whole genome shotgun (WGS) entry which is preliminary data.</text>
</comment>
<keyword evidence="3" id="KW-1185">Reference proteome</keyword>
<dbReference type="EMBL" id="MAVT02001228">
    <property type="protein sequence ID" value="POS71578.1"/>
    <property type="molecule type" value="Genomic_DNA"/>
</dbReference>
<accession>A0A2P5HMU8</accession>
<organism evidence="2 3">
    <name type="scientific">Diaporthe helianthi</name>
    <dbReference type="NCBI Taxonomy" id="158607"/>
    <lineage>
        <taxon>Eukaryota</taxon>
        <taxon>Fungi</taxon>
        <taxon>Dikarya</taxon>
        <taxon>Ascomycota</taxon>
        <taxon>Pezizomycotina</taxon>
        <taxon>Sordariomycetes</taxon>
        <taxon>Sordariomycetidae</taxon>
        <taxon>Diaporthales</taxon>
        <taxon>Diaporthaceae</taxon>
        <taxon>Diaporthe</taxon>
    </lineage>
</organism>
<name>A0A2P5HMU8_DIAHE</name>
<proteinExistence type="predicted"/>
<evidence type="ECO:0000313" key="2">
    <source>
        <dbReference type="EMBL" id="POS71578.1"/>
    </source>
</evidence>
<dbReference type="InParanoid" id="A0A2P5HMU8"/>
<dbReference type="PROSITE" id="PS51257">
    <property type="entry name" value="PROKAR_LIPOPROTEIN"/>
    <property type="match status" value="1"/>
</dbReference>
<feature type="region of interest" description="Disordered" evidence="1">
    <location>
        <begin position="129"/>
        <end position="149"/>
    </location>
</feature>
<protein>
    <submittedName>
        <fullName evidence="2">Uncharacterized protein</fullName>
    </submittedName>
</protein>
<dbReference type="AlphaFoldDB" id="A0A2P5HMU8"/>
<dbReference type="Proteomes" id="UP000094444">
    <property type="component" value="Unassembled WGS sequence"/>
</dbReference>
<evidence type="ECO:0000313" key="3">
    <source>
        <dbReference type="Proteomes" id="UP000094444"/>
    </source>
</evidence>